<comment type="subcellular location">
    <subcellularLocation>
        <location evidence="1">Membrane</location>
        <topology evidence="1">Multi-pass membrane protein</topology>
    </subcellularLocation>
</comment>
<comment type="caution">
    <text evidence="6">The sequence shown here is derived from an EMBL/GenBank/DDBJ whole genome shotgun (WGS) entry which is preliminary data.</text>
</comment>
<dbReference type="SUPFAM" id="SSF103481">
    <property type="entry name" value="Multidrug resistance efflux transporter EmrE"/>
    <property type="match status" value="1"/>
</dbReference>
<dbReference type="Pfam" id="PF04142">
    <property type="entry name" value="Nuc_sug_transp"/>
    <property type="match status" value="1"/>
</dbReference>
<feature type="transmembrane region" description="Helical" evidence="5">
    <location>
        <begin position="112"/>
        <end position="134"/>
    </location>
</feature>
<dbReference type="InterPro" id="IPR012404">
    <property type="entry name" value="UCP036436"/>
</dbReference>
<dbReference type="Gene3D" id="1.10.3730.20">
    <property type="match status" value="1"/>
</dbReference>
<feature type="transmembrane region" description="Helical" evidence="5">
    <location>
        <begin position="310"/>
        <end position="329"/>
    </location>
</feature>
<dbReference type="PROSITE" id="PS51257">
    <property type="entry name" value="PROKAR_LIPOPROTEIN"/>
    <property type="match status" value="1"/>
</dbReference>
<dbReference type="InterPro" id="IPR037185">
    <property type="entry name" value="EmrE-like"/>
</dbReference>
<dbReference type="Proteomes" id="UP001201163">
    <property type="component" value="Unassembled WGS sequence"/>
</dbReference>
<keyword evidence="4 5" id="KW-0472">Membrane</keyword>
<dbReference type="InterPro" id="IPR007271">
    <property type="entry name" value="Nuc_sug_transpt"/>
</dbReference>
<feature type="transmembrane region" description="Helical" evidence="5">
    <location>
        <begin position="167"/>
        <end position="189"/>
    </location>
</feature>
<evidence type="ECO:0000313" key="7">
    <source>
        <dbReference type="Proteomes" id="UP001201163"/>
    </source>
</evidence>
<feature type="transmembrane region" description="Helical" evidence="5">
    <location>
        <begin position="226"/>
        <end position="246"/>
    </location>
</feature>
<feature type="transmembrane region" description="Helical" evidence="5">
    <location>
        <begin position="349"/>
        <end position="367"/>
    </location>
</feature>
<keyword evidence="2 5" id="KW-0812">Transmembrane</keyword>
<protein>
    <recommendedName>
        <fullName evidence="8">Integral membrane protein</fullName>
    </recommendedName>
</protein>
<proteinExistence type="predicted"/>
<accession>A0AAD4LKZ6</accession>
<feature type="transmembrane region" description="Helical" evidence="5">
    <location>
        <begin position="373"/>
        <end position="389"/>
    </location>
</feature>
<evidence type="ECO:0000256" key="4">
    <source>
        <dbReference type="ARBA" id="ARBA00023136"/>
    </source>
</evidence>
<evidence type="ECO:0000256" key="1">
    <source>
        <dbReference type="ARBA" id="ARBA00004141"/>
    </source>
</evidence>
<sequence length="455" mass="49977">MSTRFLVPALISGMILTGACNSLWSKYQDMQCVENCDDPDPRRHVLYEQPVWQTLQMFLGEMLCFLPVLYEYLSKRWRTASIRLPEEDSDSTLAELSESQKLQPKKLTGQRILLLWLPALCDLTGTTLMNVGLLYTPVSIYQMTRGALVLFVGILSVLFLRRKLYLYQWLSLVTVMAGVSLVGFSGSLVKDTLRATALSFVNMLDPTAPTDLLANGTVEDTEAAKVIIGIFFILFAQIFTATQFVVEEKILGQYSIPPLLAVGYEGLFGTISVLFLMPLLPLVKLPPSSPAAAWFDLVRGWHQLVDTPSVLYSGIVIACSIALFNFFGLSVTKYVSATARSLTDTCRTLAIWIVSLTLGWEILMWPISLLQVAGFGLLVYGTFLFNNLVQPPRFLRPSEGAISVVDAGVGDEDAPLLSATDALDETARLPADLGTSGYDVVPTETQGTGRGRSGN</sequence>
<dbReference type="PANTHER" id="PTHR13146">
    <property type="match status" value="1"/>
</dbReference>
<evidence type="ECO:0000256" key="5">
    <source>
        <dbReference type="SAM" id="Phobius"/>
    </source>
</evidence>
<dbReference type="GO" id="GO:0015165">
    <property type="term" value="F:pyrimidine nucleotide-sugar transmembrane transporter activity"/>
    <property type="evidence" value="ECO:0007669"/>
    <property type="project" value="InterPro"/>
</dbReference>
<keyword evidence="3 5" id="KW-1133">Transmembrane helix</keyword>
<dbReference type="PIRSF" id="PIRSF036436">
    <property type="entry name" value="UCP036436"/>
    <property type="match status" value="1"/>
</dbReference>
<dbReference type="GO" id="GO:0000139">
    <property type="term" value="C:Golgi membrane"/>
    <property type="evidence" value="ECO:0007669"/>
    <property type="project" value="InterPro"/>
</dbReference>
<evidence type="ECO:0000256" key="3">
    <source>
        <dbReference type="ARBA" id="ARBA00022989"/>
    </source>
</evidence>
<dbReference type="PANTHER" id="PTHR13146:SF0">
    <property type="entry name" value="SOLUTE CARRIER FAMILY 35 MEMBER F6"/>
    <property type="match status" value="1"/>
</dbReference>
<evidence type="ECO:0000313" key="6">
    <source>
        <dbReference type="EMBL" id="KAH8995699.1"/>
    </source>
</evidence>
<dbReference type="EMBL" id="JAKELL010000011">
    <property type="protein sequence ID" value="KAH8995699.1"/>
    <property type="molecule type" value="Genomic_DNA"/>
</dbReference>
<evidence type="ECO:0008006" key="8">
    <source>
        <dbReference type="Google" id="ProtNLM"/>
    </source>
</evidence>
<feature type="transmembrane region" description="Helical" evidence="5">
    <location>
        <begin position="140"/>
        <end position="160"/>
    </location>
</feature>
<name>A0AAD4LKZ6_9AGAM</name>
<gene>
    <name evidence="6" type="ORF">EDB92DRAFT_2084585</name>
</gene>
<organism evidence="6 7">
    <name type="scientific">Lactarius akahatsu</name>
    <dbReference type="NCBI Taxonomy" id="416441"/>
    <lineage>
        <taxon>Eukaryota</taxon>
        <taxon>Fungi</taxon>
        <taxon>Dikarya</taxon>
        <taxon>Basidiomycota</taxon>
        <taxon>Agaricomycotina</taxon>
        <taxon>Agaricomycetes</taxon>
        <taxon>Russulales</taxon>
        <taxon>Russulaceae</taxon>
        <taxon>Lactarius</taxon>
    </lineage>
</organism>
<keyword evidence="7" id="KW-1185">Reference proteome</keyword>
<feature type="transmembrane region" description="Helical" evidence="5">
    <location>
        <begin position="258"/>
        <end position="280"/>
    </location>
</feature>
<evidence type="ECO:0000256" key="2">
    <source>
        <dbReference type="ARBA" id="ARBA00022692"/>
    </source>
</evidence>
<reference evidence="6" key="1">
    <citation type="submission" date="2022-01" db="EMBL/GenBank/DDBJ databases">
        <title>Comparative genomics reveals a dynamic genome evolution in the ectomycorrhizal milk-cap (Lactarius) mushrooms.</title>
        <authorList>
            <consortium name="DOE Joint Genome Institute"/>
            <person name="Lebreton A."/>
            <person name="Tang N."/>
            <person name="Kuo A."/>
            <person name="LaButti K."/>
            <person name="Drula E."/>
            <person name="Barry K."/>
            <person name="Clum A."/>
            <person name="Lipzen A."/>
            <person name="Mousain D."/>
            <person name="Ng V."/>
            <person name="Wang R."/>
            <person name="Wang X."/>
            <person name="Dai Y."/>
            <person name="Henrissat B."/>
            <person name="Grigoriev I.V."/>
            <person name="Guerin-Laguette A."/>
            <person name="Yu F."/>
            <person name="Martin F.M."/>
        </authorList>
    </citation>
    <scope>NUCLEOTIDE SEQUENCE</scope>
    <source>
        <strain evidence="6">QP</strain>
    </source>
</reference>
<dbReference type="AlphaFoldDB" id="A0AAD4LKZ6"/>